<proteinExistence type="predicted"/>
<name>A0A0F9RGE7_9ZZZZ</name>
<evidence type="ECO:0008006" key="2">
    <source>
        <dbReference type="Google" id="ProtNLM"/>
    </source>
</evidence>
<sequence>MNMNEELIECPCCGKKVPANDVELTFKRPDEIAAMSEEDINEFCLYNEEIYNYRNEKHYIRSLLPLPILEKEDRYCLGVWVHVSKNDYQTIYDTWEEQDLTHMAPIQCSLANEIPLHENTNGLEIELQLMGRTRPEVIIKDSSSSLYAEQREGITIHRASEYSDICR</sequence>
<accession>A0A0F9RGE7</accession>
<protein>
    <recommendedName>
        <fullName evidence="2">DUF2199 domain-containing protein</fullName>
    </recommendedName>
</protein>
<reference evidence="1" key="1">
    <citation type="journal article" date="2015" name="Nature">
        <title>Complex archaea that bridge the gap between prokaryotes and eukaryotes.</title>
        <authorList>
            <person name="Spang A."/>
            <person name="Saw J.H."/>
            <person name="Jorgensen S.L."/>
            <person name="Zaremba-Niedzwiedzka K."/>
            <person name="Martijn J."/>
            <person name="Lind A.E."/>
            <person name="van Eijk R."/>
            <person name="Schleper C."/>
            <person name="Guy L."/>
            <person name="Ettema T.J."/>
        </authorList>
    </citation>
    <scope>NUCLEOTIDE SEQUENCE</scope>
</reference>
<dbReference type="EMBL" id="LAZR01002905">
    <property type="protein sequence ID" value="KKN24151.1"/>
    <property type="molecule type" value="Genomic_DNA"/>
</dbReference>
<comment type="caution">
    <text evidence="1">The sequence shown here is derived from an EMBL/GenBank/DDBJ whole genome shotgun (WGS) entry which is preliminary data.</text>
</comment>
<gene>
    <name evidence="1" type="ORF">LCGC14_0897720</name>
</gene>
<organism evidence="1">
    <name type="scientific">marine sediment metagenome</name>
    <dbReference type="NCBI Taxonomy" id="412755"/>
    <lineage>
        <taxon>unclassified sequences</taxon>
        <taxon>metagenomes</taxon>
        <taxon>ecological metagenomes</taxon>
    </lineage>
</organism>
<evidence type="ECO:0000313" key="1">
    <source>
        <dbReference type="EMBL" id="KKN24151.1"/>
    </source>
</evidence>
<dbReference type="AlphaFoldDB" id="A0A0F9RGE7"/>
<dbReference type="Pfam" id="PF09965">
    <property type="entry name" value="DUF2199"/>
    <property type="match status" value="1"/>
</dbReference>
<dbReference type="InterPro" id="IPR018697">
    <property type="entry name" value="DUF2199"/>
</dbReference>